<feature type="transmembrane region" description="Helical" evidence="9">
    <location>
        <begin position="103"/>
        <end position="124"/>
    </location>
</feature>
<evidence type="ECO:0000259" key="10">
    <source>
        <dbReference type="PROSITE" id="PS50253"/>
    </source>
</evidence>
<keyword evidence="7 9" id="KW-0472">Membrane</keyword>
<evidence type="ECO:0000256" key="3">
    <source>
        <dbReference type="ARBA" id="ARBA00012949"/>
    </source>
</evidence>
<dbReference type="InterPro" id="IPR024791">
    <property type="entry name" value="Cyt_c/ubiquinol_Oxase_su3"/>
</dbReference>
<feature type="domain" description="Heme-copper oxidase subunit III family profile" evidence="10">
    <location>
        <begin position="1"/>
        <end position="206"/>
    </location>
</feature>
<sequence length="206" mass="21882">MATQSDQLLSAEVLPRPHTLLVGTAYASVASVMVFIGLLGLYFAERTATIKAAPPAGRGTAWIETGTISLVPGGMMLGTMAMSVVTMAWAVHSIRRDDRPRAYLALALTALFGIAVINQTIYYYNSMGLTISGADASLQGLLIFVITGAHLVMVGAAVVFLLLMAFRALAGQYSSRQADGIVAASIFWYATVAVYTVIYFGIYVAK</sequence>
<dbReference type="PROSITE" id="PS50253">
    <property type="entry name" value="COX3"/>
    <property type="match status" value="1"/>
</dbReference>
<keyword evidence="5" id="KW-1278">Translocase</keyword>
<name>A0A6J6UNC4_9ZZZZ</name>
<feature type="transmembrane region" description="Helical" evidence="9">
    <location>
        <begin position="70"/>
        <end position="91"/>
    </location>
</feature>
<dbReference type="GO" id="GO:0016020">
    <property type="term" value="C:membrane"/>
    <property type="evidence" value="ECO:0007669"/>
    <property type="project" value="UniProtKB-SubCell"/>
</dbReference>
<evidence type="ECO:0000256" key="9">
    <source>
        <dbReference type="SAM" id="Phobius"/>
    </source>
</evidence>
<evidence type="ECO:0000313" key="11">
    <source>
        <dbReference type="EMBL" id="CAB4760665.1"/>
    </source>
</evidence>
<evidence type="ECO:0000256" key="2">
    <source>
        <dbReference type="ARBA" id="ARBA00010581"/>
    </source>
</evidence>
<gene>
    <name evidence="11" type="ORF">UFOPK2754_02387</name>
</gene>
<dbReference type="PANTHER" id="PTHR11403">
    <property type="entry name" value="CYTOCHROME C OXIDASE SUBUNIT III"/>
    <property type="match status" value="1"/>
</dbReference>
<dbReference type="Pfam" id="PF00510">
    <property type="entry name" value="COX3"/>
    <property type="match status" value="1"/>
</dbReference>
<comment type="similarity">
    <text evidence="2">Belongs to the cytochrome c oxidase subunit 3 family.</text>
</comment>
<evidence type="ECO:0000256" key="8">
    <source>
        <dbReference type="ARBA" id="ARBA00031625"/>
    </source>
</evidence>
<dbReference type="PANTHER" id="PTHR11403:SF7">
    <property type="entry name" value="CYTOCHROME C OXIDASE SUBUNIT 3"/>
    <property type="match status" value="1"/>
</dbReference>
<dbReference type="InterPro" id="IPR000298">
    <property type="entry name" value="Cyt_c_oxidase-like_su3"/>
</dbReference>
<evidence type="ECO:0000256" key="6">
    <source>
        <dbReference type="ARBA" id="ARBA00022989"/>
    </source>
</evidence>
<proteinExistence type="inferred from homology"/>
<evidence type="ECO:0000256" key="1">
    <source>
        <dbReference type="ARBA" id="ARBA00004141"/>
    </source>
</evidence>
<evidence type="ECO:0000256" key="7">
    <source>
        <dbReference type="ARBA" id="ARBA00023136"/>
    </source>
</evidence>
<dbReference type="SUPFAM" id="SSF81452">
    <property type="entry name" value="Cytochrome c oxidase subunit III-like"/>
    <property type="match status" value="1"/>
</dbReference>
<evidence type="ECO:0000256" key="4">
    <source>
        <dbReference type="ARBA" id="ARBA00022692"/>
    </source>
</evidence>
<dbReference type="InterPro" id="IPR035973">
    <property type="entry name" value="Cyt_c_oxidase_su3-like_sf"/>
</dbReference>
<dbReference type="AlphaFoldDB" id="A0A6J6UNC4"/>
<keyword evidence="6 9" id="KW-1133">Transmembrane helix</keyword>
<protein>
    <recommendedName>
        <fullName evidence="3">cytochrome-c oxidase</fullName>
        <ecNumber evidence="3">7.1.1.9</ecNumber>
    </recommendedName>
    <alternativeName>
        <fullName evidence="8">Cytochrome c oxidase polypeptide III</fullName>
    </alternativeName>
</protein>
<dbReference type="InterPro" id="IPR013833">
    <property type="entry name" value="Cyt_c_oxidase_su3_a-hlx"/>
</dbReference>
<feature type="transmembrane region" description="Helical" evidence="9">
    <location>
        <begin position="20"/>
        <end position="44"/>
    </location>
</feature>
<reference evidence="11" key="1">
    <citation type="submission" date="2020-05" db="EMBL/GenBank/DDBJ databases">
        <authorList>
            <person name="Chiriac C."/>
            <person name="Salcher M."/>
            <person name="Ghai R."/>
            <person name="Kavagutti S V."/>
        </authorList>
    </citation>
    <scope>NUCLEOTIDE SEQUENCE</scope>
</reference>
<evidence type="ECO:0000256" key="5">
    <source>
        <dbReference type="ARBA" id="ARBA00022967"/>
    </source>
</evidence>
<comment type="subcellular location">
    <subcellularLocation>
        <location evidence="1">Membrane</location>
        <topology evidence="1">Multi-pass membrane protein</topology>
    </subcellularLocation>
</comment>
<dbReference type="GO" id="GO:0019646">
    <property type="term" value="P:aerobic electron transport chain"/>
    <property type="evidence" value="ECO:0007669"/>
    <property type="project" value="InterPro"/>
</dbReference>
<dbReference type="Gene3D" id="1.20.120.80">
    <property type="entry name" value="Cytochrome c oxidase, subunit III, four-helix bundle"/>
    <property type="match status" value="1"/>
</dbReference>
<accession>A0A6J6UNC4</accession>
<feature type="transmembrane region" description="Helical" evidence="9">
    <location>
        <begin position="181"/>
        <end position="205"/>
    </location>
</feature>
<dbReference type="GO" id="GO:0004129">
    <property type="term" value="F:cytochrome-c oxidase activity"/>
    <property type="evidence" value="ECO:0007669"/>
    <property type="project" value="UniProtKB-EC"/>
</dbReference>
<dbReference type="EC" id="7.1.1.9" evidence="3"/>
<organism evidence="11">
    <name type="scientific">freshwater metagenome</name>
    <dbReference type="NCBI Taxonomy" id="449393"/>
    <lineage>
        <taxon>unclassified sequences</taxon>
        <taxon>metagenomes</taxon>
        <taxon>ecological metagenomes</taxon>
    </lineage>
</organism>
<dbReference type="EMBL" id="CAEZYR010000105">
    <property type="protein sequence ID" value="CAB4760665.1"/>
    <property type="molecule type" value="Genomic_DNA"/>
</dbReference>
<feature type="transmembrane region" description="Helical" evidence="9">
    <location>
        <begin position="136"/>
        <end position="169"/>
    </location>
</feature>
<keyword evidence="4 9" id="KW-0812">Transmembrane</keyword>